<comment type="caution">
    <text evidence="2">The sequence shown here is derived from an EMBL/GenBank/DDBJ whole genome shotgun (WGS) entry which is preliminary data.</text>
</comment>
<feature type="transmembrane region" description="Helical" evidence="1">
    <location>
        <begin position="66"/>
        <end position="84"/>
    </location>
</feature>
<dbReference type="PANTHER" id="PTHR34189">
    <property type="entry name" value="TRANSMEMBRANE PROTEIN"/>
    <property type="match status" value="1"/>
</dbReference>
<sequence length="87" mass="9652">MHRSSSISRASSEFLVDVTVTSLAFPPLKMADSSHDLPIHHHSAVSDVTKKEMTLLVHGKPPAQKAIHLIPLVLIFCGFILWIFSHQ</sequence>
<evidence type="ECO:0000313" key="2">
    <source>
        <dbReference type="EMBL" id="RZB56465.1"/>
    </source>
</evidence>
<dbReference type="PANTHER" id="PTHR34189:SF10">
    <property type="entry name" value="TRANSMEMBRANE PROTEIN"/>
    <property type="match status" value="1"/>
</dbReference>
<keyword evidence="1" id="KW-0812">Transmembrane</keyword>
<organism evidence="2 3">
    <name type="scientific">Glycine soja</name>
    <name type="common">Wild soybean</name>
    <dbReference type="NCBI Taxonomy" id="3848"/>
    <lineage>
        <taxon>Eukaryota</taxon>
        <taxon>Viridiplantae</taxon>
        <taxon>Streptophyta</taxon>
        <taxon>Embryophyta</taxon>
        <taxon>Tracheophyta</taxon>
        <taxon>Spermatophyta</taxon>
        <taxon>Magnoliopsida</taxon>
        <taxon>eudicotyledons</taxon>
        <taxon>Gunneridae</taxon>
        <taxon>Pentapetalae</taxon>
        <taxon>rosids</taxon>
        <taxon>fabids</taxon>
        <taxon>Fabales</taxon>
        <taxon>Fabaceae</taxon>
        <taxon>Papilionoideae</taxon>
        <taxon>50 kb inversion clade</taxon>
        <taxon>NPAAA clade</taxon>
        <taxon>indigoferoid/millettioid clade</taxon>
        <taxon>Phaseoleae</taxon>
        <taxon>Glycine</taxon>
        <taxon>Glycine subgen. Soja</taxon>
    </lineage>
</organism>
<keyword evidence="1" id="KW-0472">Membrane</keyword>
<accession>A0A445G5J3</accession>
<keyword evidence="3" id="KW-1185">Reference proteome</keyword>
<evidence type="ECO:0000256" key="1">
    <source>
        <dbReference type="SAM" id="Phobius"/>
    </source>
</evidence>
<gene>
    <name evidence="2" type="ORF">D0Y65_045577</name>
</gene>
<dbReference type="AlphaFoldDB" id="A0A445G5J3"/>
<name>A0A445G5J3_GLYSO</name>
<dbReference type="EMBL" id="QZWG01000017">
    <property type="protein sequence ID" value="RZB56465.1"/>
    <property type="molecule type" value="Genomic_DNA"/>
</dbReference>
<dbReference type="Proteomes" id="UP000289340">
    <property type="component" value="Chromosome 17"/>
</dbReference>
<proteinExistence type="predicted"/>
<keyword evidence="1" id="KW-1133">Transmembrane helix</keyword>
<protein>
    <submittedName>
        <fullName evidence="2">Uncharacterized protein</fullName>
    </submittedName>
</protein>
<evidence type="ECO:0000313" key="3">
    <source>
        <dbReference type="Proteomes" id="UP000289340"/>
    </source>
</evidence>
<reference evidence="2 3" key="1">
    <citation type="submission" date="2018-09" db="EMBL/GenBank/DDBJ databases">
        <title>A high-quality reference genome of wild soybean provides a powerful tool to mine soybean genomes.</title>
        <authorList>
            <person name="Xie M."/>
            <person name="Chung C.Y.L."/>
            <person name="Li M.-W."/>
            <person name="Wong F.-L."/>
            <person name="Chan T.-F."/>
            <person name="Lam H.-M."/>
        </authorList>
    </citation>
    <scope>NUCLEOTIDE SEQUENCE [LARGE SCALE GENOMIC DNA]</scope>
    <source>
        <strain evidence="3">cv. W05</strain>
        <tissue evidence="2">Hypocotyl of etiolated seedlings</tissue>
    </source>
</reference>